<keyword evidence="9" id="KW-0804">Transcription</keyword>
<feature type="domain" description="C2H2-type" evidence="13">
    <location>
        <begin position="661"/>
        <end position="688"/>
    </location>
</feature>
<feature type="domain" description="C2H2-type" evidence="13">
    <location>
        <begin position="1047"/>
        <end position="1074"/>
    </location>
</feature>
<dbReference type="GO" id="GO:0003690">
    <property type="term" value="F:double-stranded DNA binding"/>
    <property type="evidence" value="ECO:0007669"/>
    <property type="project" value="UniProtKB-ARBA"/>
</dbReference>
<feature type="region of interest" description="Disordered" evidence="12">
    <location>
        <begin position="308"/>
        <end position="336"/>
    </location>
</feature>
<feature type="domain" description="C2H2-type" evidence="13">
    <location>
        <begin position="1019"/>
        <end position="1046"/>
    </location>
</feature>
<feature type="domain" description="C2H2-type" evidence="13">
    <location>
        <begin position="1267"/>
        <end position="1294"/>
    </location>
</feature>
<feature type="domain" description="C2H2-type" evidence="13">
    <location>
        <begin position="1075"/>
        <end position="1103"/>
    </location>
</feature>
<feature type="compositionally biased region" description="Polar residues" evidence="12">
    <location>
        <begin position="84"/>
        <end position="94"/>
    </location>
</feature>
<dbReference type="PANTHER" id="PTHR24377">
    <property type="entry name" value="IP01015P-RELATED"/>
    <property type="match status" value="1"/>
</dbReference>
<dbReference type="Gene3D" id="3.30.160.60">
    <property type="entry name" value="Classic Zinc Finger"/>
    <property type="match status" value="15"/>
</dbReference>
<dbReference type="GO" id="GO:0008270">
    <property type="term" value="F:zinc ion binding"/>
    <property type="evidence" value="ECO:0007669"/>
    <property type="project" value="UniProtKB-KW"/>
</dbReference>
<feature type="compositionally biased region" description="Polar residues" evidence="12">
    <location>
        <begin position="323"/>
        <end position="336"/>
    </location>
</feature>
<evidence type="ECO:0000256" key="4">
    <source>
        <dbReference type="ARBA" id="ARBA00022737"/>
    </source>
</evidence>
<keyword evidence="3" id="KW-0479">Metal-binding</keyword>
<evidence type="ECO:0000259" key="13">
    <source>
        <dbReference type="PROSITE" id="PS50157"/>
    </source>
</evidence>
<accession>A0A8S3QD91</accession>
<dbReference type="SUPFAM" id="SSF57667">
    <property type="entry name" value="beta-beta-alpha zinc fingers"/>
    <property type="match status" value="10"/>
</dbReference>
<dbReference type="FunFam" id="3.30.160.60:FF:000023">
    <property type="entry name" value="zinc finger protein 37 homolog"/>
    <property type="match status" value="1"/>
</dbReference>
<evidence type="ECO:0000256" key="10">
    <source>
        <dbReference type="ARBA" id="ARBA00023242"/>
    </source>
</evidence>
<evidence type="ECO:0000256" key="2">
    <source>
        <dbReference type="ARBA" id="ARBA00006991"/>
    </source>
</evidence>
<keyword evidence="6" id="KW-0862">Zinc</keyword>
<feature type="compositionally biased region" description="Basic and acidic residues" evidence="12">
    <location>
        <begin position="309"/>
        <end position="322"/>
    </location>
</feature>
<dbReference type="Pfam" id="PF00096">
    <property type="entry name" value="zf-C2H2"/>
    <property type="match status" value="4"/>
</dbReference>
<dbReference type="PROSITE" id="PS50157">
    <property type="entry name" value="ZINC_FINGER_C2H2_2"/>
    <property type="match status" value="18"/>
</dbReference>
<evidence type="ECO:0000313" key="14">
    <source>
        <dbReference type="EMBL" id="CAG2192521.1"/>
    </source>
</evidence>
<dbReference type="InterPro" id="IPR036236">
    <property type="entry name" value="Znf_C2H2_sf"/>
</dbReference>
<dbReference type="FunFam" id="3.30.160.60:FF:001465">
    <property type="entry name" value="Zinc finger protein 560"/>
    <property type="match status" value="1"/>
</dbReference>
<feature type="domain" description="C2H2-type" evidence="13">
    <location>
        <begin position="848"/>
        <end position="875"/>
    </location>
</feature>
<gene>
    <name evidence="14" type="ORF">MEDL_7673</name>
</gene>
<dbReference type="SMART" id="SM00355">
    <property type="entry name" value="ZnF_C2H2"/>
    <property type="match status" value="18"/>
</dbReference>
<organism evidence="14 15">
    <name type="scientific">Mytilus edulis</name>
    <name type="common">Blue mussel</name>
    <dbReference type="NCBI Taxonomy" id="6550"/>
    <lineage>
        <taxon>Eukaryota</taxon>
        <taxon>Metazoa</taxon>
        <taxon>Spiralia</taxon>
        <taxon>Lophotrochozoa</taxon>
        <taxon>Mollusca</taxon>
        <taxon>Bivalvia</taxon>
        <taxon>Autobranchia</taxon>
        <taxon>Pteriomorphia</taxon>
        <taxon>Mytilida</taxon>
        <taxon>Mytiloidea</taxon>
        <taxon>Mytilidae</taxon>
        <taxon>Mytilinae</taxon>
        <taxon>Mytilus</taxon>
    </lineage>
</organism>
<evidence type="ECO:0000256" key="12">
    <source>
        <dbReference type="SAM" id="MobiDB-lite"/>
    </source>
</evidence>
<evidence type="ECO:0000256" key="1">
    <source>
        <dbReference type="ARBA" id="ARBA00004123"/>
    </source>
</evidence>
<feature type="compositionally biased region" description="Basic and acidic residues" evidence="12">
    <location>
        <begin position="95"/>
        <end position="105"/>
    </location>
</feature>
<feature type="region of interest" description="Disordered" evidence="12">
    <location>
        <begin position="72"/>
        <end position="105"/>
    </location>
</feature>
<dbReference type="InterPro" id="IPR013087">
    <property type="entry name" value="Znf_C2H2_type"/>
</dbReference>
<feature type="domain" description="C2H2-type" evidence="13">
    <location>
        <begin position="761"/>
        <end position="788"/>
    </location>
</feature>
<keyword evidence="15" id="KW-1185">Reference proteome</keyword>
<protein>
    <submittedName>
        <fullName evidence="14">KRAB</fullName>
    </submittedName>
</protein>
<sequence length="1347" mass="155619">MELSLQEDIVENNDEIKVEGEILTWDTLWFEVCSSGEQNEDNKETVKTCSETAISDQVICSTEIKNDEASDSTLNIGSKGNDVSAVTTKSASSQKPEHANNDAVAEVKGRTSTIRDGSTGSSLITKALATNQDTSSRTKNDDTCASVLNKNGDQNIRSKDNVGAVITKSASSEKPEHANYETTAEVKRRTNSVRDKAKGSQLLNKSCATYQDTLGRTSKENDETENQIISSKKGKGNKRVNILNKKAQFKTSGVRIKYKQNVNKNDIKLTRKSERGNVEKMFNSTEWDTSTSRVKKKTQTSEKLTMITESKDLEERTKENQKDTTQNLPCNELSDSQTGITENTVYDLLGEIEINIPYQLNEDQFNNFNSITINNNESGQSDDNVDSENCTSSVIDTESNCQQRETSCDINDGRCQSSTSEYVRKDNAKTISLNPQIKKCNVVLKDIQNGRTDSEKIIIENPQIKEYNVILKDTQYGRTDTAKTINVNPHIKECYVVLKDIGKENELTENTANNLLTVSTNRREVTACNDFNGDEESLNSLRANDKEAKYNKVSKVMKSFNSRTEVKNQKQKGNICKGQQLNKLGNQKLHFPCRKEFKYSCDVCYKKFTKSQHLRKHTKTHEIPKTQRPKTRHWCFPCGKEFELKSSLKKHQIKHTDERPYTCNVCCKSFKCSRSLKRHALIHSSNRTKVQKQKTTHWCFPCGKEYKRMSRLKEHQKIHTEEMPYSCNVCCKTFKKLDYLKSHTRIHTSVRSNLQKQKTTHWCFPCGKEFKRMCRLREHQKSHSDERPYSCCLCSRKFKKLYYLKLHRRIHTGETPYKCEFCDKKFRYGSSLWLHKEIHKDITERKTFLCTFCGKSCFQKSNFEIHLLSHQTERRQSGKECQDSGKNVDAIRMNDQSIDSQSEFSDKNVLNENFKCLECDAMFEDKDTLKLHEETHVNFKTFNCDECAEEFNFEKHLIKHLYIHMRENNHNQAFKRDNQKKNIRNREKELSQSGIGMLKTTVTSDKEYPSKSHSHRWKFKCYQCTAGFNRMSKLKIHESSHAGLKIQHCDLCGQGFRNKSSLKHHNQIHTGENYFNCDQCDSSFKERSKLEAHKQKDHTGEKPFRCSVCFKRFREKSSLNKHIKHVCSQTKVSNSMRCNEEIQYESKNSREQLPVSTSLWLNKEAMPKKKERLHKKELNSRKHKEKDLILNESRSAESDKAKSVHGHEKVKVVNQTSMNLKNTGTPSMMDGRMMSTQKDVTDEKAAPKTSKIKKTQKQITKFKAPKYTCSNCGKMFNQKFSLNVHQQMHYEKKQFKCDVCGKEFNFKGNLKTHLRVHTNEKPYKCHECGKGFSQSSSLHTHSRLHDK</sequence>
<keyword evidence="4" id="KW-0677">Repeat</keyword>
<comment type="subcellular location">
    <subcellularLocation>
        <location evidence="1">Nucleus</location>
    </subcellularLocation>
</comment>
<name>A0A8S3QD91_MYTED</name>
<evidence type="ECO:0000256" key="8">
    <source>
        <dbReference type="ARBA" id="ARBA00023125"/>
    </source>
</evidence>
<feature type="region of interest" description="Disordered" evidence="12">
    <location>
        <begin position="131"/>
        <end position="155"/>
    </location>
</feature>
<comment type="similarity">
    <text evidence="2">Belongs to the krueppel C2H2-type zinc-finger protein family.</text>
</comment>
<feature type="domain" description="C2H2-type" evidence="13">
    <location>
        <begin position="914"/>
        <end position="941"/>
    </location>
</feature>
<feature type="domain" description="C2H2-type" evidence="13">
    <location>
        <begin position="599"/>
        <end position="626"/>
    </location>
</feature>
<feature type="domain" description="C2H2-type" evidence="13">
    <location>
        <begin position="817"/>
        <end position="844"/>
    </location>
</feature>
<keyword evidence="10" id="KW-0539">Nucleus</keyword>
<evidence type="ECO:0000256" key="6">
    <source>
        <dbReference type="ARBA" id="ARBA00022833"/>
    </source>
</evidence>
<evidence type="ECO:0000256" key="7">
    <source>
        <dbReference type="ARBA" id="ARBA00023015"/>
    </source>
</evidence>
<keyword evidence="7" id="KW-0805">Transcription regulation</keyword>
<feature type="domain" description="C2H2-type" evidence="13">
    <location>
        <begin position="1323"/>
        <end position="1347"/>
    </location>
</feature>
<keyword evidence="5 11" id="KW-0863">Zinc-finger</keyword>
<feature type="compositionally biased region" description="Polar residues" evidence="12">
    <location>
        <begin position="146"/>
        <end position="155"/>
    </location>
</feature>
<feature type="domain" description="C2H2-type" evidence="13">
    <location>
        <begin position="725"/>
        <end position="752"/>
    </location>
</feature>
<keyword evidence="8" id="KW-0238">DNA-binding</keyword>
<evidence type="ECO:0000256" key="3">
    <source>
        <dbReference type="ARBA" id="ARBA00022723"/>
    </source>
</evidence>
<feature type="domain" description="C2H2-type" evidence="13">
    <location>
        <begin position="1104"/>
        <end position="1132"/>
    </location>
</feature>
<evidence type="ECO:0000313" key="15">
    <source>
        <dbReference type="Proteomes" id="UP000683360"/>
    </source>
</evidence>
<evidence type="ECO:0000256" key="9">
    <source>
        <dbReference type="ARBA" id="ARBA00023163"/>
    </source>
</evidence>
<dbReference type="InterPro" id="IPR050826">
    <property type="entry name" value="Krueppel_C2H2_ZnFinger"/>
</dbReference>
<dbReference type="GO" id="GO:0005634">
    <property type="term" value="C:nucleus"/>
    <property type="evidence" value="ECO:0007669"/>
    <property type="project" value="UniProtKB-SubCell"/>
</dbReference>
<dbReference type="Proteomes" id="UP000683360">
    <property type="component" value="Unassembled WGS sequence"/>
</dbReference>
<feature type="domain" description="C2H2-type" evidence="13">
    <location>
        <begin position="633"/>
        <end position="660"/>
    </location>
</feature>
<feature type="domain" description="C2H2-type" evidence="13">
    <location>
        <begin position="789"/>
        <end position="816"/>
    </location>
</feature>
<dbReference type="FunFam" id="3.30.160.60:FF:000688">
    <property type="entry name" value="zinc finger protein 197 isoform X1"/>
    <property type="match status" value="1"/>
</dbReference>
<feature type="domain" description="C2H2-type" evidence="13">
    <location>
        <begin position="697"/>
        <end position="724"/>
    </location>
</feature>
<evidence type="ECO:0000256" key="11">
    <source>
        <dbReference type="PROSITE-ProRule" id="PRU00042"/>
    </source>
</evidence>
<reference evidence="14" key="1">
    <citation type="submission" date="2021-03" db="EMBL/GenBank/DDBJ databases">
        <authorList>
            <person name="Bekaert M."/>
        </authorList>
    </citation>
    <scope>NUCLEOTIDE SEQUENCE</scope>
</reference>
<dbReference type="FunFam" id="3.30.160.60:FF:000690">
    <property type="entry name" value="Zinc finger protein 354C"/>
    <property type="match status" value="1"/>
</dbReference>
<feature type="domain" description="C2H2-type" evidence="13">
    <location>
        <begin position="942"/>
        <end position="969"/>
    </location>
</feature>
<proteinExistence type="inferred from homology"/>
<dbReference type="FunFam" id="3.30.160.60:FF:001289">
    <property type="entry name" value="Zinc finger protein 574"/>
    <property type="match status" value="1"/>
</dbReference>
<feature type="domain" description="C2H2-type" evidence="13">
    <location>
        <begin position="1295"/>
        <end position="1322"/>
    </location>
</feature>
<dbReference type="GO" id="GO:0000122">
    <property type="term" value="P:negative regulation of transcription by RNA polymerase II"/>
    <property type="evidence" value="ECO:0007669"/>
    <property type="project" value="UniProtKB-ARBA"/>
</dbReference>
<comment type="caution">
    <text evidence="14">The sequence shown here is derived from an EMBL/GenBank/DDBJ whole genome shotgun (WGS) entry which is preliminary data.</text>
</comment>
<dbReference type="OrthoDB" id="6129840at2759"/>
<dbReference type="FunFam" id="3.30.160.60:FF:000446">
    <property type="entry name" value="Zinc finger protein"/>
    <property type="match status" value="1"/>
</dbReference>
<dbReference type="PROSITE" id="PS00028">
    <property type="entry name" value="ZINC_FINGER_C2H2_1"/>
    <property type="match status" value="17"/>
</dbReference>
<dbReference type="EMBL" id="CAJPWZ010000404">
    <property type="protein sequence ID" value="CAG2192521.1"/>
    <property type="molecule type" value="Genomic_DNA"/>
</dbReference>
<evidence type="ECO:0000256" key="5">
    <source>
        <dbReference type="ARBA" id="ARBA00022771"/>
    </source>
</evidence>